<sequence>MLPPDFDRTLILNNPQLTWINFKIRMLNEARVAVFDLFKNIKKLELSVDRIFGVLESIKFNFPSLTSLYFYKVNSRTWKLFEKTVLSSPSLTEIEIEFNFDPDIEAPPKLIELINNIPKLQKLSIRSSKSIKFNFEDISPSTSLELLKISFDVDVIAILNKLSKIPNIKAVSFRKYFHKEYSLFNQDLKIEYWRLIDIQDNSDSYYFHVAKYNPSFVKCLQSFTPYVMSVKLKLYSNHYQLLEVSRVLRQLTILSISGIVVSLTAFNNALLNLQSLESLSIERNKFIQYIPEWGSSTSVILPSSLKNINWQRCKIYLCSLQEDPQLMKYNYHNTLSEHADLHFQIDTFTKLRKLSCFLLPIFFNTNFLLDHSKLNTFSFTIDKLDEASTSIFYKIRNINNLELNVNSMDLNLNLDMISLSLCNLTSVEFYAVKANNWPIFEKVVLSSPNLAELKVNFIHSVYHFLIELINTIPSLQKLVINSLSYKRFDIEYLKSSSSLKYLEIGFDTDIVSTLLKLSNYSSLKTVIFSKKFYDDYYLSTFNHGIAPFPWKLINIGAFLRYYK</sequence>
<reference evidence="1 2" key="1">
    <citation type="journal article" date="2015" name="Genome Biol. Evol.">
        <title>Phylogenomic analyses indicate that early fungi evolved digesting cell walls of algal ancestors of land plants.</title>
        <authorList>
            <person name="Chang Y."/>
            <person name="Wang S."/>
            <person name="Sekimoto S."/>
            <person name="Aerts A.L."/>
            <person name="Choi C."/>
            <person name="Clum A."/>
            <person name="LaButti K.M."/>
            <person name="Lindquist E.A."/>
            <person name="Yee Ngan C."/>
            <person name="Ohm R.A."/>
            <person name="Salamov A.A."/>
            <person name="Grigoriev I.V."/>
            <person name="Spatafora J.W."/>
            <person name="Berbee M.L."/>
        </authorList>
    </citation>
    <scope>NUCLEOTIDE SEQUENCE [LARGE SCALE GENOMIC DNA]</scope>
    <source>
        <strain evidence="1 2">NRRL 28638</strain>
    </source>
</reference>
<evidence type="ECO:0000313" key="1">
    <source>
        <dbReference type="EMBL" id="KXN67223.1"/>
    </source>
</evidence>
<gene>
    <name evidence="1" type="ORF">CONCODRAFT_19751</name>
</gene>
<protein>
    <recommendedName>
        <fullName evidence="3">F-box domain-containing protein</fullName>
    </recommendedName>
</protein>
<dbReference type="Gene3D" id="3.80.10.10">
    <property type="entry name" value="Ribonuclease Inhibitor"/>
    <property type="match status" value="2"/>
</dbReference>
<evidence type="ECO:0008006" key="3">
    <source>
        <dbReference type="Google" id="ProtNLM"/>
    </source>
</evidence>
<organism evidence="1 2">
    <name type="scientific">Conidiobolus coronatus (strain ATCC 28846 / CBS 209.66 / NRRL 28638)</name>
    <name type="common">Delacroixia coronata</name>
    <dbReference type="NCBI Taxonomy" id="796925"/>
    <lineage>
        <taxon>Eukaryota</taxon>
        <taxon>Fungi</taxon>
        <taxon>Fungi incertae sedis</taxon>
        <taxon>Zoopagomycota</taxon>
        <taxon>Entomophthoromycotina</taxon>
        <taxon>Entomophthoromycetes</taxon>
        <taxon>Entomophthorales</taxon>
        <taxon>Ancylistaceae</taxon>
        <taxon>Conidiobolus</taxon>
    </lineage>
</organism>
<dbReference type="AlphaFoldDB" id="A0A137NWN5"/>
<evidence type="ECO:0000313" key="2">
    <source>
        <dbReference type="Proteomes" id="UP000070444"/>
    </source>
</evidence>
<dbReference type="SUPFAM" id="SSF52058">
    <property type="entry name" value="L domain-like"/>
    <property type="match status" value="1"/>
</dbReference>
<accession>A0A137NWN5</accession>
<dbReference type="SUPFAM" id="SSF52047">
    <property type="entry name" value="RNI-like"/>
    <property type="match status" value="1"/>
</dbReference>
<dbReference type="EMBL" id="KQ964650">
    <property type="protein sequence ID" value="KXN67223.1"/>
    <property type="molecule type" value="Genomic_DNA"/>
</dbReference>
<dbReference type="InterPro" id="IPR032675">
    <property type="entry name" value="LRR_dom_sf"/>
</dbReference>
<dbReference type="Proteomes" id="UP000070444">
    <property type="component" value="Unassembled WGS sequence"/>
</dbReference>
<name>A0A137NWN5_CONC2</name>
<proteinExistence type="predicted"/>
<keyword evidence="2" id="KW-1185">Reference proteome</keyword>